<dbReference type="PANTHER" id="PTHR15394">
    <property type="entry name" value="SERINE HYDROLASE RBBP9"/>
    <property type="match status" value="1"/>
</dbReference>
<dbReference type="AlphaFoldDB" id="A0AAU7ECY5"/>
<name>A0AAU7ECY5_9FLAO</name>
<keyword evidence="1" id="KW-0378">Hydrolase</keyword>
<protein>
    <submittedName>
        <fullName evidence="1">Alpha/beta hydrolase</fullName>
    </submittedName>
</protein>
<dbReference type="Gene3D" id="3.40.50.1820">
    <property type="entry name" value="alpha/beta hydrolase"/>
    <property type="match status" value="1"/>
</dbReference>
<dbReference type="EMBL" id="CP155618">
    <property type="protein sequence ID" value="XBL13000.1"/>
    <property type="molecule type" value="Genomic_DNA"/>
</dbReference>
<accession>A0AAU7ECY5</accession>
<dbReference type="SUPFAM" id="SSF53474">
    <property type="entry name" value="alpha/beta-Hydrolases"/>
    <property type="match status" value="1"/>
</dbReference>
<dbReference type="GO" id="GO:0016787">
    <property type="term" value="F:hydrolase activity"/>
    <property type="evidence" value="ECO:0007669"/>
    <property type="project" value="UniProtKB-KW"/>
</dbReference>
<dbReference type="KEGG" id="mlil:QLS71_011755"/>
<gene>
    <name evidence="1" type="ORF">QLS71_011755</name>
</gene>
<evidence type="ECO:0000313" key="2">
    <source>
        <dbReference type="Proteomes" id="UP001224325"/>
    </source>
</evidence>
<dbReference type="PANTHER" id="PTHR15394:SF3">
    <property type="entry name" value="SERINE HYDROLASE RBBP9"/>
    <property type="match status" value="1"/>
</dbReference>
<sequence length="186" mass="21197">MKIKKVFFAHSGGAQGSAGQGSFDLVLSLKKELRNEFEIHYPLIDGPEDPSYQKWKNLLAKEFKNLNEPVILIGHSLGGSVLLKYISEEKPDIYISSLYLVATPQWGKNGWGIEEFELRENFEHELGEIEKVYLYHCKEDSIVPFKHLNFYKKAFPNAIVRVLDGTDHVFSNGLPELVSDIKLNKS</sequence>
<organism evidence="1 2">
    <name type="scientific">Mariniflexile litorale</name>
    <dbReference type="NCBI Taxonomy" id="3045158"/>
    <lineage>
        <taxon>Bacteria</taxon>
        <taxon>Pseudomonadati</taxon>
        <taxon>Bacteroidota</taxon>
        <taxon>Flavobacteriia</taxon>
        <taxon>Flavobacteriales</taxon>
        <taxon>Flavobacteriaceae</taxon>
        <taxon>Mariniflexile</taxon>
    </lineage>
</organism>
<dbReference type="Pfam" id="PF06821">
    <property type="entry name" value="Ser_hydrolase"/>
    <property type="match status" value="1"/>
</dbReference>
<proteinExistence type="predicted"/>
<reference evidence="1" key="1">
    <citation type="submission" date="2024-04" db="EMBL/GenBank/DDBJ databases">
        <title>Mariniflexile litorale, isolated from the shallow sediments of the Sea of Japan.</title>
        <authorList>
            <person name="Romanenko L."/>
            <person name="Isaeva M."/>
        </authorList>
    </citation>
    <scope>NUCLEOTIDE SEQUENCE [LARGE SCALE GENOMIC DNA]</scope>
    <source>
        <strain evidence="1">KMM 9835</strain>
    </source>
</reference>
<dbReference type="RefSeq" id="WP_308993448.1">
    <property type="nucleotide sequence ID" value="NZ_CP155618.1"/>
</dbReference>
<dbReference type="Proteomes" id="UP001224325">
    <property type="component" value="Chromosome"/>
</dbReference>
<evidence type="ECO:0000313" key="1">
    <source>
        <dbReference type="EMBL" id="XBL13000.1"/>
    </source>
</evidence>
<dbReference type="InterPro" id="IPR029058">
    <property type="entry name" value="AB_hydrolase_fold"/>
</dbReference>
<keyword evidence="2" id="KW-1185">Reference proteome</keyword>
<dbReference type="InterPro" id="IPR010662">
    <property type="entry name" value="RBBP9/YdeN"/>
</dbReference>